<dbReference type="Proteomes" id="UP000284706">
    <property type="component" value="Unassembled WGS sequence"/>
</dbReference>
<keyword evidence="2 3" id="KW-0040">ANK repeat</keyword>
<keyword evidence="6" id="KW-1185">Reference proteome</keyword>
<proteinExistence type="predicted"/>
<evidence type="ECO:0000313" key="6">
    <source>
        <dbReference type="Proteomes" id="UP000284706"/>
    </source>
</evidence>
<dbReference type="Gene3D" id="1.25.40.20">
    <property type="entry name" value="Ankyrin repeat-containing domain"/>
    <property type="match status" value="1"/>
</dbReference>
<dbReference type="OrthoDB" id="10057496at2759"/>
<dbReference type="InterPro" id="IPR002110">
    <property type="entry name" value="Ankyrin_rpt"/>
</dbReference>
<evidence type="ECO:0000256" key="1">
    <source>
        <dbReference type="ARBA" id="ARBA00022737"/>
    </source>
</evidence>
<dbReference type="PROSITE" id="PS50297">
    <property type="entry name" value="ANK_REP_REGION"/>
    <property type="match status" value="1"/>
</dbReference>
<dbReference type="SUPFAM" id="SSF48403">
    <property type="entry name" value="Ankyrin repeat"/>
    <property type="match status" value="1"/>
</dbReference>
<keyword evidence="1" id="KW-0677">Repeat</keyword>
<evidence type="ECO:0000256" key="2">
    <source>
        <dbReference type="ARBA" id="ARBA00023043"/>
    </source>
</evidence>
<dbReference type="PANTHER" id="PTHR24178">
    <property type="entry name" value="MOLTING PROTEIN MLT-4"/>
    <property type="match status" value="1"/>
</dbReference>
<dbReference type="PROSITE" id="PS50088">
    <property type="entry name" value="ANK_REPEAT"/>
    <property type="match status" value="1"/>
</dbReference>
<feature type="region of interest" description="Disordered" evidence="4">
    <location>
        <begin position="181"/>
        <end position="200"/>
    </location>
</feature>
<dbReference type="Pfam" id="PF12796">
    <property type="entry name" value="Ank_2"/>
    <property type="match status" value="1"/>
</dbReference>
<dbReference type="SMART" id="SM00248">
    <property type="entry name" value="ANK"/>
    <property type="match status" value="3"/>
</dbReference>
<dbReference type="InterPro" id="IPR036770">
    <property type="entry name" value="Ankyrin_rpt-contain_sf"/>
</dbReference>
<name>A0A409VX98_9AGAR</name>
<dbReference type="STRING" id="231916.A0A409VX98"/>
<evidence type="ECO:0000256" key="4">
    <source>
        <dbReference type="SAM" id="MobiDB-lite"/>
    </source>
</evidence>
<dbReference type="FunCoup" id="A0A409VX98">
    <property type="interactions" value="23"/>
</dbReference>
<organism evidence="5 6">
    <name type="scientific">Gymnopilus dilepis</name>
    <dbReference type="NCBI Taxonomy" id="231916"/>
    <lineage>
        <taxon>Eukaryota</taxon>
        <taxon>Fungi</taxon>
        <taxon>Dikarya</taxon>
        <taxon>Basidiomycota</taxon>
        <taxon>Agaricomycotina</taxon>
        <taxon>Agaricomycetes</taxon>
        <taxon>Agaricomycetidae</taxon>
        <taxon>Agaricales</taxon>
        <taxon>Agaricineae</taxon>
        <taxon>Hymenogastraceae</taxon>
        <taxon>Gymnopilus</taxon>
    </lineage>
</organism>
<gene>
    <name evidence="5" type="ORF">CVT26_014045</name>
</gene>
<protein>
    <submittedName>
        <fullName evidence="5">Uncharacterized protein</fullName>
    </submittedName>
</protein>
<dbReference type="AlphaFoldDB" id="A0A409VX98"/>
<comment type="caution">
    <text evidence="5">The sequence shown here is derived from an EMBL/GenBank/DDBJ whole genome shotgun (WGS) entry which is preliminary data.</text>
</comment>
<dbReference type="EMBL" id="NHYE01005526">
    <property type="protein sequence ID" value="PPQ70840.1"/>
    <property type="molecule type" value="Genomic_DNA"/>
</dbReference>
<sequence length="200" mass="21441">MSTTLSTDDKDDLLLACRYGDLEDVQTFVNNHGSSSLADLRDENGNCVLHMICANGHVDLLDYLLPLVPSTLLAAQNESGSTPLHWAALNRQLEIAQKLVLYPNGPGRNLIDIKNKTGLSPLGEAEFAGWEEGAKWFVEMMNLDAEGAMESTGDGDAVLDTEDGGQGDIEVEIEDADGQVARMTISGSSTNDKPEASKTS</sequence>
<evidence type="ECO:0000256" key="3">
    <source>
        <dbReference type="PROSITE-ProRule" id="PRU00023"/>
    </source>
</evidence>
<accession>A0A409VX98</accession>
<reference evidence="5 6" key="1">
    <citation type="journal article" date="2018" name="Evol. Lett.">
        <title>Horizontal gene cluster transfer increased hallucinogenic mushroom diversity.</title>
        <authorList>
            <person name="Reynolds H.T."/>
            <person name="Vijayakumar V."/>
            <person name="Gluck-Thaler E."/>
            <person name="Korotkin H.B."/>
            <person name="Matheny P.B."/>
            <person name="Slot J.C."/>
        </authorList>
    </citation>
    <scope>NUCLEOTIDE SEQUENCE [LARGE SCALE GENOMIC DNA]</scope>
    <source>
        <strain evidence="5 6">SRW20</strain>
    </source>
</reference>
<dbReference type="InParanoid" id="A0A409VX98"/>
<feature type="repeat" description="ANK" evidence="3">
    <location>
        <begin position="79"/>
        <end position="100"/>
    </location>
</feature>
<evidence type="ECO:0000313" key="5">
    <source>
        <dbReference type="EMBL" id="PPQ70840.1"/>
    </source>
</evidence>